<keyword evidence="2" id="KW-1185">Reference proteome</keyword>
<proteinExistence type="predicted"/>
<evidence type="ECO:0000313" key="1">
    <source>
        <dbReference type="EMBL" id="QDC44216.1"/>
    </source>
</evidence>
<dbReference type="OrthoDB" id="8525901at2"/>
<dbReference type="EMBL" id="CP040946">
    <property type="protein sequence ID" value="QDC44216.1"/>
    <property type="molecule type" value="Genomic_DNA"/>
</dbReference>
<dbReference type="Gene3D" id="1.10.4200.10">
    <property type="entry name" value="Triphosphoribosyl-dephospho-CoA protein"/>
    <property type="match status" value="1"/>
</dbReference>
<dbReference type="Proteomes" id="UP000311008">
    <property type="component" value="Chromosome"/>
</dbReference>
<dbReference type="PANTHER" id="PTHR42280">
    <property type="entry name" value="CITG FAMILY PROTEIN"/>
    <property type="match status" value="1"/>
</dbReference>
<dbReference type="Pfam" id="PF01874">
    <property type="entry name" value="CitG"/>
    <property type="match status" value="1"/>
</dbReference>
<dbReference type="GO" id="GO:0005524">
    <property type="term" value="F:ATP binding"/>
    <property type="evidence" value="ECO:0007669"/>
    <property type="project" value="InterPro"/>
</dbReference>
<dbReference type="PANTHER" id="PTHR42280:SF1">
    <property type="entry name" value="CITG FAMILY PROTEIN"/>
    <property type="match status" value="1"/>
</dbReference>
<dbReference type="KEGG" id="mmec:FIU01_06570"/>
<reference evidence="2" key="1">
    <citation type="journal article" date="2019" name="ISME J.">
        <title>Evolution in action: habitat transition from sediment to the pelagial leads to genome streamlining in Methylophilaceae.</title>
        <authorList>
            <person name="Salcher M."/>
            <person name="Schaefle D."/>
            <person name="Kaspar M."/>
            <person name="Neuenschwander S.M."/>
            <person name="Ghai R."/>
        </authorList>
    </citation>
    <scope>NUCLEOTIDE SEQUENCE [LARGE SCALE GENOMIC DNA]</scope>
    <source>
        <strain evidence="2">MMS-M-51</strain>
    </source>
</reference>
<dbReference type="AlphaFoldDB" id="A0A5B8CT10"/>
<dbReference type="GO" id="GO:0046917">
    <property type="term" value="F:triphosphoribosyl-dephospho-CoA synthase activity"/>
    <property type="evidence" value="ECO:0007669"/>
    <property type="project" value="InterPro"/>
</dbReference>
<protein>
    <submittedName>
        <fullName evidence="1">Triphosphoribosyl-dephospho-CoA synthase</fullName>
    </submittedName>
</protein>
<dbReference type="InterPro" id="IPR002736">
    <property type="entry name" value="CitG"/>
</dbReference>
<sequence length="286" mass="31243">MMALLQQAYRNACLAELEALKPGNVHVFADGHGMQVQDFVNSAEVSAPALCDDQLLGQRTFGQRILQALQATHAKVGCNTNLGIILLAAPVVQACLQSPKQALAAAIQQVCQQSTIDDATQVYAGIRLVSPAGMGQRDEHDVSQPPQITLMQAMQIASPVDMIARQYVEGFREIFEAALPLYDTCLQRWQRPAWALTAVYLYWLSSSPDSHIARKFGATVAQRIQHEAGDYYQSLLALENPKQAMPALLAWDHALKAQRINPGTSADLTVITAMLAALRAHQPTLF</sequence>
<organism evidence="1 2">
    <name type="scientific">Methylophilus medardicus</name>
    <dbReference type="NCBI Taxonomy" id="2588534"/>
    <lineage>
        <taxon>Bacteria</taxon>
        <taxon>Pseudomonadati</taxon>
        <taxon>Pseudomonadota</taxon>
        <taxon>Betaproteobacteria</taxon>
        <taxon>Nitrosomonadales</taxon>
        <taxon>Methylophilaceae</taxon>
        <taxon>Methylophilus</taxon>
    </lineage>
</organism>
<accession>A0A5B8CT10</accession>
<evidence type="ECO:0000313" key="2">
    <source>
        <dbReference type="Proteomes" id="UP000311008"/>
    </source>
</evidence>
<dbReference type="RefSeq" id="WP_140003548.1">
    <property type="nucleotide sequence ID" value="NZ_CP040946.1"/>
</dbReference>
<name>A0A5B8CT10_9PROT</name>
<gene>
    <name evidence="1" type="ORF">FIU01_06570</name>
</gene>